<evidence type="ECO:0000256" key="1">
    <source>
        <dbReference type="SAM" id="MobiDB-lite"/>
    </source>
</evidence>
<name>A0A8K0EGL0_BRALA</name>
<sequence>MREVTTTKTSRQEPHAFRPGWGVVVRRFGGYYPGTDSTTADVTDDGTADVTDSGTADVTDSGTAPDVTDTGVAPVVMKTCCGCCSLYTGVIITAIYFMVFNAGVAFWEWTNINRLRELNSTANEDLITPSIYGMYCEIAVLGVVGLLSIVLLFTNILNKRGAMFLWIFGVSVQIIVEFWLVTIMYVFFLERDNLAKRVEETGYDNCLSLQTVDWKPIPLVDNKILSFIGGGFARGILLVIKCYCLLCVSWRTGELKRRQKYLEENQVHFRPGGGDPYTDPYIYRGNAPPNYAPPGRTGYFNSRPPPSIDEESPPSFTSGSEIKIPRPKVYR</sequence>
<keyword evidence="2" id="KW-1133">Transmembrane helix</keyword>
<keyword evidence="2" id="KW-0812">Transmembrane</keyword>
<proteinExistence type="predicted"/>
<evidence type="ECO:0000256" key="2">
    <source>
        <dbReference type="SAM" id="Phobius"/>
    </source>
</evidence>
<feature type="compositionally biased region" description="Low complexity" evidence="1">
    <location>
        <begin position="48"/>
        <end position="62"/>
    </location>
</feature>
<evidence type="ECO:0000313" key="3">
    <source>
        <dbReference type="EMBL" id="CAH1250810.1"/>
    </source>
</evidence>
<dbReference type="OrthoDB" id="9993249at2759"/>
<feature type="region of interest" description="Disordered" evidence="1">
    <location>
        <begin position="37"/>
        <end position="62"/>
    </location>
</feature>
<organism evidence="3 4">
    <name type="scientific">Branchiostoma lanceolatum</name>
    <name type="common">Common lancelet</name>
    <name type="synonym">Amphioxus lanceolatum</name>
    <dbReference type="NCBI Taxonomy" id="7740"/>
    <lineage>
        <taxon>Eukaryota</taxon>
        <taxon>Metazoa</taxon>
        <taxon>Chordata</taxon>
        <taxon>Cephalochordata</taxon>
        <taxon>Leptocardii</taxon>
        <taxon>Amphioxiformes</taxon>
        <taxon>Branchiostomatidae</taxon>
        <taxon>Branchiostoma</taxon>
    </lineage>
</organism>
<accession>A0A8K0EGL0</accession>
<dbReference type="AlphaFoldDB" id="A0A8K0EGL0"/>
<evidence type="ECO:0000313" key="4">
    <source>
        <dbReference type="Proteomes" id="UP000838412"/>
    </source>
</evidence>
<feature type="transmembrane region" description="Helical" evidence="2">
    <location>
        <begin position="86"/>
        <end position="110"/>
    </location>
</feature>
<reference evidence="3" key="1">
    <citation type="submission" date="2022-01" db="EMBL/GenBank/DDBJ databases">
        <authorList>
            <person name="Braso-Vives M."/>
        </authorList>
    </citation>
    <scope>NUCLEOTIDE SEQUENCE</scope>
</reference>
<feature type="transmembrane region" description="Helical" evidence="2">
    <location>
        <begin position="224"/>
        <end position="250"/>
    </location>
</feature>
<gene>
    <name evidence="3" type="primary">Hypp8917</name>
    <name evidence="3" type="ORF">BLAG_LOCUS11407</name>
</gene>
<dbReference type="Proteomes" id="UP000838412">
    <property type="component" value="Chromosome 18"/>
</dbReference>
<feature type="transmembrane region" description="Helical" evidence="2">
    <location>
        <begin position="130"/>
        <end position="153"/>
    </location>
</feature>
<feature type="transmembrane region" description="Helical" evidence="2">
    <location>
        <begin position="165"/>
        <end position="188"/>
    </location>
</feature>
<keyword evidence="4" id="KW-1185">Reference proteome</keyword>
<feature type="region of interest" description="Disordered" evidence="1">
    <location>
        <begin position="290"/>
        <end position="331"/>
    </location>
</feature>
<dbReference type="EMBL" id="OV696703">
    <property type="protein sequence ID" value="CAH1250810.1"/>
    <property type="molecule type" value="Genomic_DNA"/>
</dbReference>
<keyword evidence="2" id="KW-0472">Membrane</keyword>
<protein>
    <submittedName>
        <fullName evidence="3">Hypp8917 protein</fullName>
    </submittedName>
</protein>